<name>A0A6J7J9E6_9ZZZZ</name>
<organism evidence="2">
    <name type="scientific">freshwater metagenome</name>
    <dbReference type="NCBI Taxonomy" id="449393"/>
    <lineage>
        <taxon>unclassified sequences</taxon>
        <taxon>metagenomes</taxon>
        <taxon>ecological metagenomes</taxon>
    </lineage>
</organism>
<feature type="region of interest" description="Disordered" evidence="1">
    <location>
        <begin position="306"/>
        <end position="340"/>
    </location>
</feature>
<sequence length="340" mass="35017">MPAGGSCTKAGAKAKSGTVALVCTRVSGRLVWRRANAGGAASQPSAGSSSVSWAWDHVRSVWAPSGIPPKCAYPIIPAGGLLDFGSAVSMVQPGQARGGSFKPHGGLRWSNYGQYVSGVRITAPFDGVVTKAWHYTTDGTYQFGVDIISPCGFMVRLGHLRTPSPAFSRILATLPRAAPDDSRETLLNPPVAVKAGTVIATEVGDPNPANPDSLGTFADFGLVDLRAPNPAASSIATNAAKEYAWYSVCWAEGEYLAASDRAIAAALPFSNGDPVSIYCRGRQVPVGLGPAPVGWQASPSCAGQRGLPSIGVPAPAGRSTVGAPTRDEPLARGPAERPLA</sequence>
<dbReference type="EMBL" id="CAFBNE010000018">
    <property type="protein sequence ID" value="CAB4939730.1"/>
    <property type="molecule type" value="Genomic_DNA"/>
</dbReference>
<dbReference type="AlphaFoldDB" id="A0A6J7J9E6"/>
<proteinExistence type="predicted"/>
<accession>A0A6J7J9E6</accession>
<gene>
    <name evidence="2" type="ORF">UFOPK3772_00834</name>
</gene>
<evidence type="ECO:0000313" key="2">
    <source>
        <dbReference type="EMBL" id="CAB4939730.1"/>
    </source>
</evidence>
<evidence type="ECO:0000256" key="1">
    <source>
        <dbReference type="SAM" id="MobiDB-lite"/>
    </source>
</evidence>
<reference evidence="2" key="1">
    <citation type="submission" date="2020-05" db="EMBL/GenBank/DDBJ databases">
        <authorList>
            <person name="Chiriac C."/>
            <person name="Salcher M."/>
            <person name="Ghai R."/>
            <person name="Kavagutti S V."/>
        </authorList>
    </citation>
    <scope>NUCLEOTIDE SEQUENCE</scope>
</reference>
<protein>
    <submittedName>
        <fullName evidence="2">Unannotated protein</fullName>
    </submittedName>
</protein>